<dbReference type="EMBL" id="GBRH01263585">
    <property type="protein sequence ID" value="JAD34310.1"/>
    <property type="molecule type" value="Transcribed_RNA"/>
</dbReference>
<proteinExistence type="predicted"/>
<protein>
    <submittedName>
        <fullName evidence="1">Uncharacterized protein</fullName>
    </submittedName>
</protein>
<organism evidence="1">
    <name type="scientific">Arundo donax</name>
    <name type="common">Giant reed</name>
    <name type="synonym">Donax arundinaceus</name>
    <dbReference type="NCBI Taxonomy" id="35708"/>
    <lineage>
        <taxon>Eukaryota</taxon>
        <taxon>Viridiplantae</taxon>
        <taxon>Streptophyta</taxon>
        <taxon>Embryophyta</taxon>
        <taxon>Tracheophyta</taxon>
        <taxon>Spermatophyta</taxon>
        <taxon>Magnoliopsida</taxon>
        <taxon>Liliopsida</taxon>
        <taxon>Poales</taxon>
        <taxon>Poaceae</taxon>
        <taxon>PACMAD clade</taxon>
        <taxon>Arundinoideae</taxon>
        <taxon>Arundineae</taxon>
        <taxon>Arundo</taxon>
    </lineage>
</organism>
<dbReference type="AlphaFoldDB" id="A0A0A8ZC51"/>
<sequence>MWSFYRVCMTDCFITQISR</sequence>
<reference evidence="1" key="1">
    <citation type="submission" date="2014-09" db="EMBL/GenBank/DDBJ databases">
        <authorList>
            <person name="Magalhaes I.L.F."/>
            <person name="Oliveira U."/>
            <person name="Santos F.R."/>
            <person name="Vidigal T.H.D.A."/>
            <person name="Brescovit A.D."/>
            <person name="Santos A.J."/>
        </authorList>
    </citation>
    <scope>NUCLEOTIDE SEQUENCE</scope>
    <source>
        <tissue evidence="1">Shoot tissue taken approximately 20 cm above the soil surface</tissue>
    </source>
</reference>
<evidence type="ECO:0000313" key="1">
    <source>
        <dbReference type="EMBL" id="JAD34310.1"/>
    </source>
</evidence>
<reference evidence="1" key="2">
    <citation type="journal article" date="2015" name="Data Brief">
        <title>Shoot transcriptome of the giant reed, Arundo donax.</title>
        <authorList>
            <person name="Barrero R.A."/>
            <person name="Guerrero F.D."/>
            <person name="Moolhuijzen P."/>
            <person name="Goolsby J.A."/>
            <person name="Tidwell J."/>
            <person name="Bellgard S.E."/>
            <person name="Bellgard M.I."/>
        </authorList>
    </citation>
    <scope>NUCLEOTIDE SEQUENCE</scope>
    <source>
        <tissue evidence="1">Shoot tissue taken approximately 20 cm above the soil surface</tissue>
    </source>
</reference>
<name>A0A0A8ZC51_ARUDO</name>
<accession>A0A0A8ZC51</accession>